<dbReference type="GO" id="GO:0005524">
    <property type="term" value="F:ATP binding"/>
    <property type="evidence" value="ECO:0007669"/>
    <property type="project" value="UniProtKB-KW"/>
</dbReference>
<proteinExistence type="predicted"/>
<dbReference type="PROSITE" id="PS00211">
    <property type="entry name" value="ABC_TRANSPORTER_1"/>
    <property type="match status" value="1"/>
</dbReference>
<keyword evidence="6" id="KW-1185">Reference proteome</keyword>
<evidence type="ECO:0000256" key="2">
    <source>
        <dbReference type="ARBA" id="ARBA00022741"/>
    </source>
</evidence>
<dbReference type="InterPro" id="IPR003593">
    <property type="entry name" value="AAA+_ATPase"/>
</dbReference>
<evidence type="ECO:0000256" key="3">
    <source>
        <dbReference type="ARBA" id="ARBA00022840"/>
    </source>
</evidence>
<dbReference type="Gene3D" id="3.40.50.300">
    <property type="entry name" value="P-loop containing nucleotide triphosphate hydrolases"/>
    <property type="match status" value="1"/>
</dbReference>
<reference evidence="6" key="1">
    <citation type="journal article" date="2019" name="Int. J. Syst. Evol. Microbiol.">
        <title>The Global Catalogue of Microorganisms (GCM) 10K type strain sequencing project: providing services to taxonomists for standard genome sequencing and annotation.</title>
        <authorList>
            <consortium name="The Broad Institute Genomics Platform"/>
            <consortium name="The Broad Institute Genome Sequencing Center for Infectious Disease"/>
            <person name="Wu L."/>
            <person name="Ma J."/>
        </authorList>
    </citation>
    <scope>NUCLEOTIDE SEQUENCE [LARGE SCALE GENOMIC DNA]</scope>
    <source>
        <strain evidence="6">JCM 17939</strain>
    </source>
</reference>
<comment type="caution">
    <text evidence="5">The sequence shown here is derived from an EMBL/GenBank/DDBJ whole genome shotgun (WGS) entry which is preliminary data.</text>
</comment>
<dbReference type="InterPro" id="IPR003439">
    <property type="entry name" value="ABC_transporter-like_ATP-bd"/>
</dbReference>
<dbReference type="PANTHER" id="PTHR24220:SF685">
    <property type="entry name" value="ABC TRANSPORTER RELATED"/>
    <property type="match status" value="1"/>
</dbReference>
<sequence length="255" mass="26981">MRRGGSADIRPAPPGQVIGLDRVTKVHRTGTVAVTALDDVSLTVPRGTFLAVMGPSGSGKSTLLQIAAGLDTPTSGTVMVGDTDLGSLNEARRTVLRRDRIGFVFQGYNLLPSLTVEQNITLPLRLAGRAPDQEWIRALVDRTGLDGTLHRRPAEMSGGQQQRVAIVRALAARPDIVFADEPTGALDVRSSGHVLTLLRQIVDELGQTIVMVTHDPAAAARAHEALIMADGRIVDVIGDPTAQELAGRLSSLGGR</sequence>
<evidence type="ECO:0000313" key="5">
    <source>
        <dbReference type="EMBL" id="GAA4624351.1"/>
    </source>
</evidence>
<gene>
    <name evidence="5" type="ORF">GCM10023196_024140</name>
</gene>
<protein>
    <submittedName>
        <fullName evidence="5">ABC transporter ATP-binding protein</fullName>
    </submittedName>
</protein>
<dbReference type="Proteomes" id="UP001501442">
    <property type="component" value="Unassembled WGS sequence"/>
</dbReference>
<keyword evidence="3 5" id="KW-0067">ATP-binding</keyword>
<dbReference type="CDD" id="cd03255">
    <property type="entry name" value="ABC_MJ0796_LolCDE_FtsE"/>
    <property type="match status" value="1"/>
</dbReference>
<dbReference type="InterPro" id="IPR017911">
    <property type="entry name" value="MacB-like_ATP-bd"/>
</dbReference>
<feature type="domain" description="ABC transporter" evidence="4">
    <location>
        <begin position="18"/>
        <end position="255"/>
    </location>
</feature>
<dbReference type="InterPro" id="IPR027417">
    <property type="entry name" value="P-loop_NTPase"/>
</dbReference>
<name>A0ABP8UA80_9ACTN</name>
<keyword evidence="1" id="KW-0813">Transport</keyword>
<dbReference type="EMBL" id="BAABHK010000003">
    <property type="protein sequence ID" value="GAA4624351.1"/>
    <property type="molecule type" value="Genomic_DNA"/>
</dbReference>
<dbReference type="Pfam" id="PF00005">
    <property type="entry name" value="ABC_tran"/>
    <property type="match status" value="1"/>
</dbReference>
<evidence type="ECO:0000256" key="1">
    <source>
        <dbReference type="ARBA" id="ARBA00022448"/>
    </source>
</evidence>
<accession>A0ABP8UA80</accession>
<keyword evidence="2" id="KW-0547">Nucleotide-binding</keyword>
<dbReference type="InterPro" id="IPR015854">
    <property type="entry name" value="ABC_transpr_LolD-like"/>
</dbReference>
<dbReference type="SUPFAM" id="SSF52540">
    <property type="entry name" value="P-loop containing nucleoside triphosphate hydrolases"/>
    <property type="match status" value="1"/>
</dbReference>
<dbReference type="InterPro" id="IPR017871">
    <property type="entry name" value="ABC_transporter-like_CS"/>
</dbReference>
<evidence type="ECO:0000259" key="4">
    <source>
        <dbReference type="PROSITE" id="PS50893"/>
    </source>
</evidence>
<evidence type="ECO:0000313" key="6">
    <source>
        <dbReference type="Proteomes" id="UP001501442"/>
    </source>
</evidence>
<dbReference type="PROSITE" id="PS50893">
    <property type="entry name" value="ABC_TRANSPORTER_2"/>
    <property type="match status" value="1"/>
</dbReference>
<dbReference type="SMART" id="SM00382">
    <property type="entry name" value="AAA"/>
    <property type="match status" value="1"/>
</dbReference>
<dbReference type="PANTHER" id="PTHR24220">
    <property type="entry name" value="IMPORT ATP-BINDING PROTEIN"/>
    <property type="match status" value="1"/>
</dbReference>
<dbReference type="RefSeq" id="WP_345430807.1">
    <property type="nucleotide sequence ID" value="NZ_BAABHK010000003.1"/>
</dbReference>
<organism evidence="5 6">
    <name type="scientific">Actinoallomurus vinaceus</name>
    <dbReference type="NCBI Taxonomy" id="1080074"/>
    <lineage>
        <taxon>Bacteria</taxon>
        <taxon>Bacillati</taxon>
        <taxon>Actinomycetota</taxon>
        <taxon>Actinomycetes</taxon>
        <taxon>Streptosporangiales</taxon>
        <taxon>Thermomonosporaceae</taxon>
        <taxon>Actinoallomurus</taxon>
    </lineage>
</organism>